<dbReference type="KEGG" id="mpaf:R5R33_00395"/>
<keyword evidence="3" id="KW-1185">Reference proteome</keyword>
<reference evidence="2 3" key="1">
    <citation type="submission" date="2023-10" db="EMBL/GenBank/DDBJ databases">
        <title>Description of Microbulbifer bruguierae sp. nov., isolated from the sediments of mangrove plant Bruguiera sexangula and comparative genomic analyses of the genus Microbulbifer.</title>
        <authorList>
            <person name="Long M."/>
        </authorList>
    </citation>
    <scope>NUCLEOTIDE SEQUENCE [LARGE SCALE GENOMIC DNA]</scope>
    <source>
        <strain evidence="2 3">SPO729</strain>
    </source>
</reference>
<dbReference type="RefSeq" id="WP_318954108.1">
    <property type="nucleotide sequence ID" value="NZ_CP137555.1"/>
</dbReference>
<organism evidence="2 3">
    <name type="scientific">Microbulbifer pacificus</name>
    <dbReference type="NCBI Taxonomy" id="407164"/>
    <lineage>
        <taxon>Bacteria</taxon>
        <taxon>Pseudomonadati</taxon>
        <taxon>Pseudomonadota</taxon>
        <taxon>Gammaproteobacteria</taxon>
        <taxon>Cellvibrionales</taxon>
        <taxon>Microbulbiferaceae</taxon>
        <taxon>Microbulbifer</taxon>
    </lineage>
</organism>
<dbReference type="Proteomes" id="UP001302477">
    <property type="component" value="Chromosome"/>
</dbReference>
<gene>
    <name evidence="2" type="ORF">R5R33_00395</name>
</gene>
<sequence length="152" mass="17705">MQVETLKDVLEWTEQFHRNLSDCLHECAGKNESERARLLLDYLAKHENKLSGLVSEFEVGAETKALNTWCYDYMEKHPILHSAHCDAPFQKLNAEEIMDVITDQHEQVIDLYRYLHARADTESIRELMGNLKSLEEQEAMLMNQAANRLQDL</sequence>
<dbReference type="EMBL" id="CP137555">
    <property type="protein sequence ID" value="WOX05638.1"/>
    <property type="molecule type" value="Genomic_DNA"/>
</dbReference>
<evidence type="ECO:0000256" key="1">
    <source>
        <dbReference type="SAM" id="Coils"/>
    </source>
</evidence>
<protein>
    <submittedName>
        <fullName evidence="2">ATPase</fullName>
    </submittedName>
</protein>
<dbReference type="AlphaFoldDB" id="A0AAU0N054"/>
<accession>A0AAU0N054</accession>
<name>A0AAU0N054_9GAMM</name>
<proteinExistence type="predicted"/>
<evidence type="ECO:0000313" key="3">
    <source>
        <dbReference type="Proteomes" id="UP001302477"/>
    </source>
</evidence>
<feature type="coiled-coil region" evidence="1">
    <location>
        <begin position="117"/>
        <end position="144"/>
    </location>
</feature>
<evidence type="ECO:0000313" key="2">
    <source>
        <dbReference type="EMBL" id="WOX05638.1"/>
    </source>
</evidence>
<keyword evidence="1" id="KW-0175">Coiled coil</keyword>